<dbReference type="Pfam" id="PF12146">
    <property type="entry name" value="Hydrolase_4"/>
    <property type="match status" value="1"/>
</dbReference>
<name>A0A654M071_9ARCH</name>
<proteinExistence type="predicted"/>
<evidence type="ECO:0000313" key="3">
    <source>
        <dbReference type="Proteomes" id="UP000058925"/>
    </source>
</evidence>
<keyword evidence="3" id="KW-1185">Reference proteome</keyword>
<dbReference type="EMBL" id="CP012850">
    <property type="protein sequence ID" value="ALI35889.1"/>
    <property type="molecule type" value="Genomic_DNA"/>
</dbReference>
<dbReference type="Proteomes" id="UP000058925">
    <property type="component" value="Chromosome"/>
</dbReference>
<dbReference type="PANTHER" id="PTHR43265">
    <property type="entry name" value="ESTERASE ESTD"/>
    <property type="match status" value="1"/>
</dbReference>
<dbReference type="InterPro" id="IPR053145">
    <property type="entry name" value="AB_hydrolase_Est10"/>
</dbReference>
<evidence type="ECO:0000259" key="1">
    <source>
        <dbReference type="Pfam" id="PF12146"/>
    </source>
</evidence>
<gene>
    <name evidence="2" type="ORF">NMY3_01686</name>
</gene>
<dbReference type="GeneID" id="60421702"/>
<dbReference type="Gene3D" id="3.40.50.1820">
    <property type="entry name" value="alpha/beta hydrolase"/>
    <property type="match status" value="1"/>
</dbReference>
<evidence type="ECO:0000313" key="2">
    <source>
        <dbReference type="EMBL" id="ALI35889.1"/>
    </source>
</evidence>
<protein>
    <submittedName>
        <fullName evidence="2">Alpha/beta hydrolase family protein</fullName>
    </submittedName>
</protein>
<dbReference type="OrthoDB" id="203477at2157"/>
<organism evidence="2 3">
    <name type="scientific">Candidatus Nitrosocosmicus oleophilus</name>
    <dbReference type="NCBI Taxonomy" id="1353260"/>
    <lineage>
        <taxon>Archaea</taxon>
        <taxon>Nitrososphaerota</taxon>
        <taxon>Nitrososphaeria</taxon>
        <taxon>Nitrososphaerales</taxon>
        <taxon>Nitrososphaeraceae</taxon>
        <taxon>Candidatus Nitrosocosmicus</taxon>
    </lineage>
</organism>
<dbReference type="SUPFAM" id="SSF53474">
    <property type="entry name" value="alpha/beta-Hydrolases"/>
    <property type="match status" value="1"/>
</dbReference>
<dbReference type="RefSeq" id="WP_196818263.1">
    <property type="nucleotide sequence ID" value="NZ_CP012850.1"/>
</dbReference>
<dbReference type="PANTHER" id="PTHR43265:SF1">
    <property type="entry name" value="ESTERASE ESTD"/>
    <property type="match status" value="1"/>
</dbReference>
<dbReference type="InterPro" id="IPR029058">
    <property type="entry name" value="AB_hydrolase_fold"/>
</dbReference>
<feature type="domain" description="Serine aminopeptidase S33" evidence="1">
    <location>
        <begin position="49"/>
        <end position="157"/>
    </location>
</feature>
<dbReference type="AlphaFoldDB" id="A0A654M071"/>
<dbReference type="KEGG" id="taa:NMY3_01686"/>
<reference evidence="3" key="1">
    <citation type="submission" date="2015-10" db="EMBL/GenBank/DDBJ databases">
        <title>Niche specialization of a soil ammonia-oxidizing archaeon, Candidatus Nitrosocosmicus oleophilus.</title>
        <authorList>
            <person name="Jung M.-Y."/>
            <person name="Rhee S.-K."/>
        </authorList>
    </citation>
    <scope>NUCLEOTIDE SEQUENCE [LARGE SCALE GENOMIC DNA]</scope>
    <source>
        <strain evidence="3">MY3</strain>
    </source>
</reference>
<dbReference type="InterPro" id="IPR022742">
    <property type="entry name" value="Hydrolase_4"/>
</dbReference>
<sequence length="346" mass="38424">MKNRNLTLDLDNGIFTNAQLSYPAIGKGPNPAVLLVPGGGPADMNYTAGENAKLFWQIGQFLSERGFVVLKYDKRGIGENNTIINNNLWGKLTYNDPKQDAKKAVNVLMQQPEVNSTKISLIGHSEGGEIVTRLAADNPTTKFDNIILMAPRIENPRDQIYYGFVGFPVEYAKIVLDKNHNGSFSLQEVLQDQIFQSMVGGNTSLILSPTITDNTSTELSKSVSNISKDRYVNILTEFKPVLEKRMEKSFEGTKYENPMAGPCPIYLGSIVNLSSTLSILDNVSSSTDILILHGQNDPGSRVQLAFLLEQKLSELNHPDPHSDNLSRPRTSFLSFKSMDNRKWTHT</sequence>
<keyword evidence="2" id="KW-0378">Hydrolase</keyword>
<dbReference type="GO" id="GO:0052689">
    <property type="term" value="F:carboxylic ester hydrolase activity"/>
    <property type="evidence" value="ECO:0007669"/>
    <property type="project" value="TreeGrafter"/>
</dbReference>
<accession>A0A654M071</accession>